<proteinExistence type="predicted"/>
<gene>
    <name evidence="2" type="ORF">X777_13765</name>
</gene>
<feature type="non-terminal residue" evidence="2">
    <location>
        <position position="1"/>
    </location>
</feature>
<dbReference type="InterPro" id="IPR009602">
    <property type="entry name" value="CBAR/FAM92"/>
</dbReference>
<feature type="compositionally biased region" description="Acidic residues" evidence="1">
    <location>
        <begin position="151"/>
        <end position="161"/>
    </location>
</feature>
<accession>A0A026VYI6</accession>
<dbReference type="GO" id="GO:0060271">
    <property type="term" value="P:cilium assembly"/>
    <property type="evidence" value="ECO:0007669"/>
    <property type="project" value="TreeGrafter"/>
</dbReference>
<reference evidence="2 3" key="1">
    <citation type="journal article" date="2014" name="Curr. Biol.">
        <title>The genome of the clonal raider ant Cerapachys biroi.</title>
        <authorList>
            <person name="Oxley P.R."/>
            <person name="Ji L."/>
            <person name="Fetter-Pruneda I."/>
            <person name="McKenzie S.K."/>
            <person name="Li C."/>
            <person name="Hu H."/>
            <person name="Zhang G."/>
            <person name="Kronauer D.J."/>
        </authorList>
    </citation>
    <scope>NUCLEOTIDE SEQUENCE [LARGE SCALE GENOMIC DNA]</scope>
</reference>
<dbReference type="Proteomes" id="UP000053097">
    <property type="component" value="Unassembled WGS sequence"/>
</dbReference>
<dbReference type="PANTHER" id="PTHR21223">
    <property type="entry name" value="CBY1-INTERACTING BAR DOMAIN-CONTAINING PROTEIN HOMOLOG"/>
    <property type="match status" value="1"/>
</dbReference>
<feature type="region of interest" description="Disordered" evidence="1">
    <location>
        <begin position="128"/>
        <end position="176"/>
    </location>
</feature>
<dbReference type="GO" id="GO:0036064">
    <property type="term" value="C:ciliary basal body"/>
    <property type="evidence" value="ECO:0007669"/>
    <property type="project" value="TreeGrafter"/>
</dbReference>
<sequence>TFAARDREFTGRRQLDKIRERNPRNRQMVSQAESELMKASVEMSRVVKGLEEQINSSERRKLHDLKSVLLDFVTIELRFHRKARELLTKAYQDIVSIDEIKDLEDFQIARGEMNALTDSATLQKLANREAESADSVQTGFTNSSESVQVEEYADSTEETESESIREKPVRTRHKSM</sequence>
<dbReference type="STRING" id="2015173.A0A026VYI6"/>
<evidence type="ECO:0000313" key="3">
    <source>
        <dbReference type="Proteomes" id="UP000053097"/>
    </source>
</evidence>
<dbReference type="Pfam" id="PF06730">
    <property type="entry name" value="FAM92"/>
    <property type="match status" value="1"/>
</dbReference>
<evidence type="ECO:0008006" key="4">
    <source>
        <dbReference type="Google" id="ProtNLM"/>
    </source>
</evidence>
<evidence type="ECO:0000313" key="2">
    <source>
        <dbReference type="EMBL" id="EZA48521.1"/>
    </source>
</evidence>
<dbReference type="GO" id="GO:0035869">
    <property type="term" value="C:ciliary transition zone"/>
    <property type="evidence" value="ECO:0007669"/>
    <property type="project" value="TreeGrafter"/>
</dbReference>
<dbReference type="OrthoDB" id="60621at2759"/>
<feature type="compositionally biased region" description="Polar residues" evidence="1">
    <location>
        <begin position="134"/>
        <end position="147"/>
    </location>
</feature>
<dbReference type="Gene3D" id="1.20.1270.60">
    <property type="entry name" value="Arfaptin homology (AH) domain/BAR domain"/>
    <property type="match status" value="1"/>
</dbReference>
<dbReference type="AlphaFoldDB" id="A0A026VYI6"/>
<evidence type="ECO:0000256" key="1">
    <source>
        <dbReference type="SAM" id="MobiDB-lite"/>
    </source>
</evidence>
<organism evidence="2 3">
    <name type="scientific">Ooceraea biroi</name>
    <name type="common">Clonal raider ant</name>
    <name type="synonym">Cerapachys biroi</name>
    <dbReference type="NCBI Taxonomy" id="2015173"/>
    <lineage>
        <taxon>Eukaryota</taxon>
        <taxon>Metazoa</taxon>
        <taxon>Ecdysozoa</taxon>
        <taxon>Arthropoda</taxon>
        <taxon>Hexapoda</taxon>
        <taxon>Insecta</taxon>
        <taxon>Pterygota</taxon>
        <taxon>Neoptera</taxon>
        <taxon>Endopterygota</taxon>
        <taxon>Hymenoptera</taxon>
        <taxon>Apocrita</taxon>
        <taxon>Aculeata</taxon>
        <taxon>Formicoidea</taxon>
        <taxon>Formicidae</taxon>
        <taxon>Dorylinae</taxon>
        <taxon>Ooceraea</taxon>
    </lineage>
</organism>
<keyword evidence="3" id="KW-1185">Reference proteome</keyword>
<name>A0A026VYI6_OOCBI</name>
<protein>
    <recommendedName>
        <fullName evidence="4">Protein FAM92A1</fullName>
    </recommendedName>
</protein>
<dbReference type="EMBL" id="KK107608">
    <property type="protein sequence ID" value="EZA48521.1"/>
    <property type="molecule type" value="Genomic_DNA"/>
</dbReference>
<dbReference type="InterPro" id="IPR027267">
    <property type="entry name" value="AH/BAR_dom_sf"/>
</dbReference>
<dbReference type="PANTHER" id="PTHR21223:SF2">
    <property type="entry name" value="CBY1-INTERACTING BAR DOMAIN-CONTAINING PROTEIN HOMOLOG"/>
    <property type="match status" value="1"/>
</dbReference>